<evidence type="ECO:0000313" key="6">
    <source>
        <dbReference type="EMBL" id="HJC23914.1"/>
    </source>
</evidence>
<proteinExistence type="inferred from homology"/>
<protein>
    <submittedName>
        <fullName evidence="6">SDR family oxidoreductase</fullName>
    </submittedName>
</protein>
<name>A0A9D2NHN5_9FIRM</name>
<dbReference type="Gene3D" id="2.120.10.30">
    <property type="entry name" value="TolB, C-terminal domain"/>
    <property type="match status" value="1"/>
</dbReference>
<reference evidence="6" key="2">
    <citation type="submission" date="2021-04" db="EMBL/GenBank/DDBJ databases">
        <authorList>
            <person name="Gilroy R."/>
        </authorList>
    </citation>
    <scope>NUCLEOTIDE SEQUENCE</scope>
    <source>
        <strain evidence="6">USAMLcec2-132</strain>
    </source>
</reference>
<organism evidence="6 7">
    <name type="scientific">Candidatus Eisenbergiella merdavium</name>
    <dbReference type="NCBI Taxonomy" id="2838551"/>
    <lineage>
        <taxon>Bacteria</taxon>
        <taxon>Bacillati</taxon>
        <taxon>Bacillota</taxon>
        <taxon>Clostridia</taxon>
        <taxon>Lachnospirales</taxon>
        <taxon>Lachnospiraceae</taxon>
        <taxon>Eisenbergiella</taxon>
    </lineage>
</organism>
<dbReference type="SUPFAM" id="SSF51735">
    <property type="entry name" value="NAD(P)-binding Rossmann-fold domains"/>
    <property type="match status" value="1"/>
</dbReference>
<dbReference type="Pfam" id="PF08450">
    <property type="entry name" value="SGL"/>
    <property type="match status" value="1"/>
</dbReference>
<sequence length="547" mass="59875">MKVYEAEILIPEKAVLGEGPVWDGCGKRLFYVDIEGKQVRRYDFQTGELKMAKTAKMPGCLVPSCKGGWITAQEDRLIRMDDDLNFAEEAGSLEQPGYLRFNDGKCDGKGRLWVGTMAADQNIPQAPKAGTLYCMEEGKEPLPMAEGITIPNGMAWTEDNSCFYHVDTAEGCVRGYAFDLETGKLGERRTVIRIDAEEGSPDGMCMDAEGMLWIALWGGGRVIRVDPATGEWMAEVSVPASCVSCCTFGGPELNELIITTAMDENGNGGEVFIAETDVKGVPAFRYGKGYGEEHPVAVITGASRGIGRQTALLFAERGYDVAVHYNTGEKEAQEVCRLARAFGVRAESFRADVGNLMDLKRLYHEIDEKYGRIDVLVNNAGNSSEVMFLNATEEMFDAMTATDWKGVYFSTQLAAKRMIEQGIHGVIINLTSNQTAGCWPRATIYAPSKAAVRKFTENVSMELAHYGIRVAAVAPGYTDVGWEPGDHRYEAAKRLPLKRFATTREIAEGIFWLASPAAAYVTGSTLTIDGGATLPVTADFDFETDNR</sequence>
<comment type="caution">
    <text evidence="6">The sequence shown here is derived from an EMBL/GenBank/DDBJ whole genome shotgun (WGS) entry which is preliminary data.</text>
</comment>
<feature type="active site" description="Proton donor/acceptor" evidence="3">
    <location>
        <position position="202"/>
    </location>
</feature>
<dbReference type="GO" id="GO:0019853">
    <property type="term" value="P:L-ascorbic acid biosynthetic process"/>
    <property type="evidence" value="ECO:0007669"/>
    <property type="project" value="TreeGrafter"/>
</dbReference>
<evidence type="ECO:0000313" key="7">
    <source>
        <dbReference type="Proteomes" id="UP000823891"/>
    </source>
</evidence>
<evidence type="ECO:0000256" key="3">
    <source>
        <dbReference type="PIRSR" id="PIRSR605511-1"/>
    </source>
</evidence>
<evidence type="ECO:0000259" key="5">
    <source>
        <dbReference type="Pfam" id="PF08450"/>
    </source>
</evidence>
<dbReference type="GO" id="GO:0008206">
    <property type="term" value="P:bile acid metabolic process"/>
    <property type="evidence" value="ECO:0007669"/>
    <property type="project" value="UniProtKB-ARBA"/>
</dbReference>
<dbReference type="InterPro" id="IPR011042">
    <property type="entry name" value="6-blade_b-propeller_TolB-like"/>
</dbReference>
<feature type="domain" description="SMP-30/Gluconolactonase/LRE-like region" evidence="5">
    <location>
        <begin position="16"/>
        <end position="261"/>
    </location>
</feature>
<dbReference type="GO" id="GO:0004341">
    <property type="term" value="F:gluconolactonase activity"/>
    <property type="evidence" value="ECO:0007669"/>
    <property type="project" value="TreeGrafter"/>
</dbReference>
<feature type="binding site" evidence="4">
    <location>
        <position position="202"/>
    </location>
    <ligand>
        <name>a divalent metal cation</name>
        <dbReference type="ChEBI" id="CHEBI:60240"/>
    </ligand>
</feature>
<comment type="similarity">
    <text evidence="1">Belongs to the SMP-30/CGR1 family.</text>
</comment>
<dbReference type="SUPFAM" id="SSF63829">
    <property type="entry name" value="Calcium-dependent phosphotriesterase"/>
    <property type="match status" value="1"/>
</dbReference>
<keyword evidence="2" id="KW-0560">Oxidoreductase</keyword>
<gene>
    <name evidence="6" type="ORF">H9761_09435</name>
</gene>
<feature type="binding site" evidence="4">
    <location>
        <position position="102"/>
    </location>
    <ligand>
        <name>substrate</name>
    </ligand>
</feature>
<dbReference type="GO" id="GO:0016491">
    <property type="term" value="F:oxidoreductase activity"/>
    <property type="evidence" value="ECO:0007669"/>
    <property type="project" value="UniProtKB-KW"/>
</dbReference>
<evidence type="ECO:0000256" key="4">
    <source>
        <dbReference type="PIRSR" id="PIRSR605511-2"/>
    </source>
</evidence>
<keyword evidence="4" id="KW-0479">Metal-binding</keyword>
<evidence type="ECO:0000256" key="2">
    <source>
        <dbReference type="ARBA" id="ARBA00023002"/>
    </source>
</evidence>
<dbReference type="PANTHER" id="PTHR10907">
    <property type="entry name" value="REGUCALCIN"/>
    <property type="match status" value="1"/>
</dbReference>
<dbReference type="EMBL" id="DWWS01000032">
    <property type="protein sequence ID" value="HJC23914.1"/>
    <property type="molecule type" value="Genomic_DNA"/>
</dbReference>
<dbReference type="InterPro" id="IPR013658">
    <property type="entry name" value="SGL"/>
</dbReference>
<dbReference type="CDD" id="cd05233">
    <property type="entry name" value="SDR_c"/>
    <property type="match status" value="1"/>
</dbReference>
<feature type="binding site" evidence="4">
    <location>
        <position position="152"/>
    </location>
    <ligand>
        <name>a divalent metal cation</name>
        <dbReference type="ChEBI" id="CHEBI:60240"/>
    </ligand>
</feature>
<dbReference type="Gene3D" id="3.40.50.720">
    <property type="entry name" value="NAD(P)-binding Rossmann-like Domain"/>
    <property type="match status" value="1"/>
</dbReference>
<dbReference type="PRINTS" id="PR01790">
    <property type="entry name" value="SMP30FAMILY"/>
</dbReference>
<dbReference type="Proteomes" id="UP000823891">
    <property type="component" value="Unassembled WGS sequence"/>
</dbReference>
<dbReference type="FunFam" id="3.40.50.720:FF:000084">
    <property type="entry name" value="Short-chain dehydrogenase reductase"/>
    <property type="match status" value="1"/>
</dbReference>
<dbReference type="InterPro" id="IPR002347">
    <property type="entry name" value="SDR_fam"/>
</dbReference>
<dbReference type="InterPro" id="IPR005511">
    <property type="entry name" value="SMP-30"/>
</dbReference>
<dbReference type="AlphaFoldDB" id="A0A9D2NHN5"/>
<accession>A0A9D2NHN5</accession>
<feature type="binding site" evidence="4">
    <location>
        <position position="100"/>
    </location>
    <ligand>
        <name>substrate</name>
    </ligand>
</feature>
<feature type="binding site" evidence="4">
    <location>
        <position position="18"/>
    </location>
    <ligand>
        <name>a divalent metal cation</name>
        <dbReference type="ChEBI" id="CHEBI:60240"/>
    </ligand>
</feature>
<dbReference type="Pfam" id="PF13561">
    <property type="entry name" value="adh_short_C2"/>
    <property type="match status" value="1"/>
</dbReference>
<dbReference type="GO" id="GO:0005509">
    <property type="term" value="F:calcium ion binding"/>
    <property type="evidence" value="ECO:0007669"/>
    <property type="project" value="TreeGrafter"/>
</dbReference>
<comment type="cofactor">
    <cofactor evidence="4">
        <name>Zn(2+)</name>
        <dbReference type="ChEBI" id="CHEBI:29105"/>
    </cofactor>
    <text evidence="4">Binds 1 divalent metal cation per subunit.</text>
</comment>
<dbReference type="PANTHER" id="PTHR10907:SF47">
    <property type="entry name" value="REGUCALCIN"/>
    <property type="match status" value="1"/>
</dbReference>
<keyword evidence="4" id="KW-0862">Zinc</keyword>
<reference evidence="6" key="1">
    <citation type="journal article" date="2021" name="PeerJ">
        <title>Extensive microbial diversity within the chicken gut microbiome revealed by metagenomics and culture.</title>
        <authorList>
            <person name="Gilroy R."/>
            <person name="Ravi A."/>
            <person name="Getino M."/>
            <person name="Pursley I."/>
            <person name="Horton D.L."/>
            <person name="Alikhan N.F."/>
            <person name="Baker D."/>
            <person name="Gharbi K."/>
            <person name="Hall N."/>
            <person name="Watson M."/>
            <person name="Adriaenssens E.M."/>
            <person name="Foster-Nyarko E."/>
            <person name="Jarju S."/>
            <person name="Secka A."/>
            <person name="Antonio M."/>
            <person name="Oren A."/>
            <person name="Chaudhuri R.R."/>
            <person name="La Ragione R."/>
            <person name="Hildebrand F."/>
            <person name="Pallen M.J."/>
        </authorList>
    </citation>
    <scope>NUCLEOTIDE SEQUENCE</scope>
    <source>
        <strain evidence="6">USAMLcec2-132</strain>
    </source>
</reference>
<feature type="binding site" evidence="4">
    <location>
        <position position="120"/>
    </location>
    <ligand>
        <name>substrate</name>
    </ligand>
</feature>
<dbReference type="InterPro" id="IPR036291">
    <property type="entry name" value="NAD(P)-bd_dom_sf"/>
</dbReference>
<evidence type="ECO:0000256" key="1">
    <source>
        <dbReference type="ARBA" id="ARBA00008853"/>
    </source>
</evidence>